<organism evidence="10 11">
    <name type="scientific">Helicobacter turcicus</name>
    <dbReference type="NCBI Taxonomy" id="2867412"/>
    <lineage>
        <taxon>Bacteria</taxon>
        <taxon>Pseudomonadati</taxon>
        <taxon>Campylobacterota</taxon>
        <taxon>Epsilonproteobacteria</taxon>
        <taxon>Campylobacterales</taxon>
        <taxon>Helicobacteraceae</taxon>
        <taxon>Helicobacter</taxon>
    </lineage>
</organism>
<comment type="caution">
    <text evidence="10">The sequence shown here is derived from an EMBL/GenBank/DDBJ whole genome shotgun (WGS) entry which is preliminary data.</text>
</comment>
<dbReference type="Pfam" id="PF02384">
    <property type="entry name" value="N6_Mtase"/>
    <property type="match status" value="1"/>
</dbReference>
<dbReference type="SUPFAM" id="SSF53335">
    <property type="entry name" value="S-adenosyl-L-methionine-dependent methyltransferases"/>
    <property type="match status" value="1"/>
</dbReference>
<dbReference type="Gene3D" id="3.40.50.150">
    <property type="entry name" value="Vaccinia Virus protein VP39"/>
    <property type="match status" value="1"/>
</dbReference>
<keyword evidence="6" id="KW-0680">Restriction system</keyword>
<dbReference type="InterPro" id="IPR044946">
    <property type="entry name" value="Restrct_endonuc_typeI_TRD_sf"/>
</dbReference>
<dbReference type="CDD" id="cd02440">
    <property type="entry name" value="AdoMet_MTases"/>
    <property type="match status" value="1"/>
</dbReference>
<comment type="similarity">
    <text evidence="1">Belongs to the N(4)/N(6)-methyltransferase family.</text>
</comment>
<evidence type="ECO:0000256" key="3">
    <source>
        <dbReference type="ARBA" id="ARBA00022603"/>
    </source>
</evidence>
<evidence type="ECO:0000256" key="7">
    <source>
        <dbReference type="ARBA" id="ARBA00023125"/>
    </source>
</evidence>
<evidence type="ECO:0000256" key="6">
    <source>
        <dbReference type="ARBA" id="ARBA00022747"/>
    </source>
</evidence>
<keyword evidence="5" id="KW-0949">S-adenosyl-L-methionine</keyword>
<proteinExistence type="inferred from homology"/>
<comment type="catalytic activity">
    <reaction evidence="8">
        <text>a 2'-deoxyadenosine in DNA + S-adenosyl-L-methionine = an N(6)-methyl-2'-deoxyadenosine in DNA + S-adenosyl-L-homocysteine + H(+)</text>
        <dbReference type="Rhea" id="RHEA:15197"/>
        <dbReference type="Rhea" id="RHEA-COMP:12418"/>
        <dbReference type="Rhea" id="RHEA-COMP:12419"/>
        <dbReference type="ChEBI" id="CHEBI:15378"/>
        <dbReference type="ChEBI" id="CHEBI:57856"/>
        <dbReference type="ChEBI" id="CHEBI:59789"/>
        <dbReference type="ChEBI" id="CHEBI:90615"/>
        <dbReference type="ChEBI" id="CHEBI:90616"/>
        <dbReference type="EC" id="2.1.1.72"/>
    </reaction>
</comment>
<keyword evidence="4" id="KW-0808">Transferase</keyword>
<evidence type="ECO:0000259" key="9">
    <source>
        <dbReference type="Pfam" id="PF02384"/>
    </source>
</evidence>
<dbReference type="Gene3D" id="3.90.220.20">
    <property type="entry name" value="DNA methylase specificity domains"/>
    <property type="match status" value="1"/>
</dbReference>
<dbReference type="PANTHER" id="PTHR42933:SF3">
    <property type="entry name" value="TYPE I RESTRICTION ENZYME MJAVIII METHYLASE SUBUNIT"/>
    <property type="match status" value="1"/>
</dbReference>
<evidence type="ECO:0000256" key="8">
    <source>
        <dbReference type="ARBA" id="ARBA00047942"/>
    </source>
</evidence>
<dbReference type="RefSeq" id="WP_221531287.1">
    <property type="nucleotide sequence ID" value="NZ_JAIGYP010000001.1"/>
</dbReference>
<dbReference type="InterPro" id="IPR029063">
    <property type="entry name" value="SAM-dependent_MTases_sf"/>
</dbReference>
<evidence type="ECO:0000256" key="5">
    <source>
        <dbReference type="ARBA" id="ARBA00022691"/>
    </source>
</evidence>
<dbReference type="InterPro" id="IPR003356">
    <property type="entry name" value="DNA_methylase_A-5"/>
</dbReference>
<keyword evidence="11" id="KW-1185">Reference proteome</keyword>
<dbReference type="SUPFAM" id="SSF116734">
    <property type="entry name" value="DNA methylase specificity domain"/>
    <property type="match status" value="1"/>
</dbReference>
<dbReference type="PANTHER" id="PTHR42933">
    <property type="entry name" value="SLR6095 PROTEIN"/>
    <property type="match status" value="1"/>
</dbReference>
<evidence type="ECO:0000313" key="10">
    <source>
        <dbReference type="EMBL" id="MBX7490029.1"/>
    </source>
</evidence>
<reference evidence="10 11" key="1">
    <citation type="submission" date="2021-08" db="EMBL/GenBank/DDBJ databases">
        <title>Helicobacter spp. isolated from feces of Anatolian Ground Squirrel (Spermophilus xanthoprymnus) in Turkey.</title>
        <authorList>
            <person name="Aydin F."/>
            <person name="Abay S."/>
            <person name="Kayman T."/>
            <person name="Karakaya E."/>
            <person name="Saticioglu I.B."/>
        </authorList>
    </citation>
    <scope>NUCLEOTIDE SEQUENCE [LARGE SCALE GENOMIC DNA]</scope>
    <source>
        <strain evidence="10 11">Faydin-H70</strain>
    </source>
</reference>
<dbReference type="EMBL" id="JAIGYQ010000001">
    <property type="protein sequence ID" value="MBX7490029.1"/>
    <property type="molecule type" value="Genomic_DNA"/>
</dbReference>
<dbReference type="GO" id="GO:0032259">
    <property type="term" value="P:methylation"/>
    <property type="evidence" value="ECO:0007669"/>
    <property type="project" value="UniProtKB-KW"/>
</dbReference>
<dbReference type="EC" id="2.1.1.72" evidence="2"/>
<accession>A0ABS7JKV6</accession>
<evidence type="ECO:0000313" key="11">
    <source>
        <dbReference type="Proteomes" id="UP000700059"/>
    </source>
</evidence>
<dbReference type="InterPro" id="IPR051537">
    <property type="entry name" value="DNA_Adenine_Mtase"/>
</dbReference>
<protein>
    <recommendedName>
        <fullName evidence="2">site-specific DNA-methyltransferase (adenine-specific)</fullName>
        <ecNumber evidence="2">2.1.1.72</ecNumber>
    </recommendedName>
</protein>
<evidence type="ECO:0000256" key="4">
    <source>
        <dbReference type="ARBA" id="ARBA00022679"/>
    </source>
</evidence>
<gene>
    <name evidence="10" type="ORF">K4G57_00855</name>
</gene>
<name>A0ABS7JKV6_9HELI</name>
<dbReference type="Proteomes" id="UP000700059">
    <property type="component" value="Unassembled WGS sequence"/>
</dbReference>
<feature type="domain" description="DNA methylase adenine-specific" evidence="9">
    <location>
        <begin position="109"/>
        <end position="351"/>
    </location>
</feature>
<sequence length="543" mass="62308">MKELLQVFNYIQKYHEDNFDVLYLTLEFLLFTQNKSQSNMFLSQKNKEKALEDFKAYLESLGLEPFGFHLDLNYKKILKSLHDFKIQALSLGEFIQAITMQKTILKLYEYATSLEVNALVCGILDVKKGESVYNPCCGLGSWLLQLNVYSKDCAFYGMDINPKAIRIVKALALLLEFKTCSLSIGDIFSEPFTTEFKFDKVFCHPPLLNHLNIKAPKESQLAPYSKTALEIPFIDYSLMRFKKKAVFIVRTALLNKGVGERLCEYLLDHGLLESIIELPDNIFPYKAESYSLFVISHANKRCLLLDVSSFYLKEGKYHKLINLEEILDLYFSKQNTQYSNFVEYEKIKGTNPRSYKEQSDAQILLGELLESAYRGVRIASRRDSDLVSCYDFGIKDFSMYGFSDTFCDSTLKTNSAQLKTLKIKPFDVLLSMRGVTPKVAIIGKEAENKIVLANAGILVLRFKDSKVAKALYFYFLSKAGREILKRFYLSHNERVSEKEIKTLELPKSFLDSLVTYNTNFKKLCEYGESIARDVESAKALLGF</sequence>
<keyword evidence="7" id="KW-0238">DNA-binding</keyword>
<evidence type="ECO:0000256" key="1">
    <source>
        <dbReference type="ARBA" id="ARBA00006594"/>
    </source>
</evidence>
<keyword evidence="3 10" id="KW-0489">Methyltransferase</keyword>
<dbReference type="GO" id="GO:0008168">
    <property type="term" value="F:methyltransferase activity"/>
    <property type="evidence" value="ECO:0007669"/>
    <property type="project" value="UniProtKB-KW"/>
</dbReference>
<evidence type="ECO:0000256" key="2">
    <source>
        <dbReference type="ARBA" id="ARBA00011900"/>
    </source>
</evidence>